<comment type="pathway">
    <text evidence="2">Protein modification; protein glycosylation.</text>
</comment>
<dbReference type="EMBL" id="CAJVCH010570836">
    <property type="protein sequence ID" value="CAG7835995.1"/>
    <property type="molecule type" value="Genomic_DNA"/>
</dbReference>
<keyword evidence="5" id="KW-0328">Glycosyltransferase</keyword>
<dbReference type="PANTHER" id="PTHR23033">
    <property type="entry name" value="BETA1,3-GALACTOSYLTRANSFERASE"/>
    <property type="match status" value="1"/>
</dbReference>
<evidence type="ECO:0000313" key="14">
    <source>
        <dbReference type="EMBL" id="CAG7835995.1"/>
    </source>
</evidence>
<evidence type="ECO:0000256" key="5">
    <source>
        <dbReference type="ARBA" id="ARBA00022676"/>
    </source>
</evidence>
<protein>
    <recommendedName>
        <fullName evidence="4">N-acetylgalactosaminide beta-1,3-galactosyltransferase</fullName>
        <ecNumber evidence="4">2.4.1.122</ecNumber>
    </recommendedName>
</protein>
<dbReference type="InterPro" id="IPR026050">
    <property type="entry name" value="C1GALT1/C1GALT1_chp1"/>
</dbReference>
<reference evidence="14" key="1">
    <citation type="submission" date="2021-06" db="EMBL/GenBank/DDBJ databases">
        <authorList>
            <person name="Hodson N. C."/>
            <person name="Mongue J. A."/>
            <person name="Jaron S. K."/>
        </authorList>
    </citation>
    <scope>NUCLEOTIDE SEQUENCE</scope>
</reference>
<keyword evidence="15" id="KW-1185">Reference proteome</keyword>
<dbReference type="PANTHER" id="PTHR23033:SF14">
    <property type="entry name" value="GLYCOPROTEIN-N-ACETYLGALACTOSAMINE 3-BETA-GALACTOSYLTRANSFERASE 1-RELATED"/>
    <property type="match status" value="1"/>
</dbReference>
<proteinExistence type="inferred from homology"/>
<evidence type="ECO:0000256" key="2">
    <source>
        <dbReference type="ARBA" id="ARBA00004922"/>
    </source>
</evidence>
<evidence type="ECO:0000313" key="15">
    <source>
        <dbReference type="Proteomes" id="UP000708208"/>
    </source>
</evidence>
<dbReference type="EC" id="2.4.1.122" evidence="4"/>
<evidence type="ECO:0000256" key="6">
    <source>
        <dbReference type="ARBA" id="ARBA00022679"/>
    </source>
</evidence>
<evidence type="ECO:0000256" key="9">
    <source>
        <dbReference type="ARBA" id="ARBA00022968"/>
    </source>
</evidence>
<dbReference type="OrthoDB" id="414175at2759"/>
<feature type="domain" description="Fringe-like glycosyltransferase" evidence="13">
    <location>
        <begin position="62"/>
        <end position="158"/>
    </location>
</feature>
<evidence type="ECO:0000259" key="13">
    <source>
        <dbReference type="Pfam" id="PF02434"/>
    </source>
</evidence>
<evidence type="ECO:0000256" key="11">
    <source>
        <dbReference type="ARBA" id="ARBA00023136"/>
    </source>
</evidence>
<evidence type="ECO:0000256" key="7">
    <source>
        <dbReference type="ARBA" id="ARBA00022692"/>
    </source>
</evidence>
<feature type="region of interest" description="Disordered" evidence="12">
    <location>
        <begin position="276"/>
        <end position="307"/>
    </location>
</feature>
<evidence type="ECO:0000256" key="12">
    <source>
        <dbReference type="SAM" id="MobiDB-lite"/>
    </source>
</evidence>
<evidence type="ECO:0000256" key="4">
    <source>
        <dbReference type="ARBA" id="ARBA00012557"/>
    </source>
</evidence>
<evidence type="ECO:0000256" key="8">
    <source>
        <dbReference type="ARBA" id="ARBA00022741"/>
    </source>
</evidence>
<evidence type="ECO:0000256" key="3">
    <source>
        <dbReference type="ARBA" id="ARBA00006462"/>
    </source>
</evidence>
<name>A0A8J2PT66_9HEXA</name>
<gene>
    <name evidence="14" type="ORF">AFUS01_LOCUS45291</name>
</gene>
<organism evidence="14 15">
    <name type="scientific">Allacma fusca</name>
    <dbReference type="NCBI Taxonomy" id="39272"/>
    <lineage>
        <taxon>Eukaryota</taxon>
        <taxon>Metazoa</taxon>
        <taxon>Ecdysozoa</taxon>
        <taxon>Arthropoda</taxon>
        <taxon>Hexapoda</taxon>
        <taxon>Collembola</taxon>
        <taxon>Symphypleona</taxon>
        <taxon>Sminthuridae</taxon>
        <taxon>Allacma</taxon>
    </lineage>
</organism>
<comment type="similarity">
    <text evidence="3">Belongs to the glycosyltransferase 31 family. Beta3-Gal-T subfamily.</text>
</comment>
<keyword evidence="8" id="KW-0547">Nucleotide-binding</keyword>
<keyword evidence="9" id="KW-0735">Signal-anchor</keyword>
<evidence type="ECO:0000256" key="10">
    <source>
        <dbReference type="ARBA" id="ARBA00022989"/>
    </source>
</evidence>
<comment type="caution">
    <text evidence="14">The sequence shown here is derived from an EMBL/GenBank/DDBJ whole genome shotgun (WGS) entry which is preliminary data.</text>
</comment>
<dbReference type="Proteomes" id="UP000708208">
    <property type="component" value="Unassembled WGS sequence"/>
</dbReference>
<keyword evidence="7" id="KW-0812">Transmembrane</keyword>
<keyword evidence="11" id="KW-0472">Membrane</keyword>
<dbReference type="InterPro" id="IPR003378">
    <property type="entry name" value="Fringe-like_glycosylTrfase"/>
</dbReference>
<dbReference type="GO" id="GO:0016263">
    <property type="term" value="F:glycoprotein-N-acetylgalactosamine 3-beta-galactosyltransferase activity"/>
    <property type="evidence" value="ECO:0007669"/>
    <property type="project" value="UniProtKB-EC"/>
</dbReference>
<accession>A0A8J2PT66</accession>
<keyword evidence="6" id="KW-0808">Transferase</keyword>
<dbReference type="GO" id="GO:0000166">
    <property type="term" value="F:nucleotide binding"/>
    <property type="evidence" value="ECO:0007669"/>
    <property type="project" value="UniProtKB-KW"/>
</dbReference>
<dbReference type="Pfam" id="PF02434">
    <property type="entry name" value="Fringe"/>
    <property type="match status" value="1"/>
</dbReference>
<dbReference type="AlphaFoldDB" id="A0A8J2PT66"/>
<comment type="subcellular location">
    <subcellularLocation>
        <location evidence="1">Membrane</location>
        <topology evidence="1">Single-pass type II membrane protein</topology>
    </subcellularLocation>
</comment>
<evidence type="ECO:0000256" key="1">
    <source>
        <dbReference type="ARBA" id="ARBA00004606"/>
    </source>
</evidence>
<sequence>MFALRPLRTCKFKWTRTEFLEECLNLDEKLGSIGLQNVQEGRDWLWAKTKEAFRYVWEHHRDEADWFMKADDDTYVIMENLRYMLSDYDPNFPIYFGCRFKPYVKQGYMSGGAGYVLSHEALKLFVEKALPNKDKCKESHGGAEDVEMGKCLANVGVEAGDSRDNMGRYRFMPFVPEHHVIPGHVDNKFWYWQYIYYPQNQGMDCCSDTAVSFHYVSPNQMYVLEYLIYHLRPYGISHDHLSNKKKGLLLEAVATVPPPTLPPVVVAESAASTNNNSVKTLVSNKDRSNASSATEADSESPPENTIS</sequence>
<dbReference type="GO" id="GO:0016020">
    <property type="term" value="C:membrane"/>
    <property type="evidence" value="ECO:0007669"/>
    <property type="project" value="UniProtKB-SubCell"/>
</dbReference>
<keyword evidence="10" id="KW-1133">Transmembrane helix</keyword>